<feature type="region of interest" description="Disordered" evidence="1">
    <location>
        <begin position="86"/>
        <end position="110"/>
    </location>
</feature>
<dbReference type="InterPro" id="IPR036864">
    <property type="entry name" value="Zn2-C6_fun-type_DNA-bd_sf"/>
</dbReference>
<feature type="region of interest" description="Disordered" evidence="1">
    <location>
        <begin position="139"/>
        <end position="175"/>
    </location>
</feature>
<name>A0ABR4NVT2_9SACH</name>
<proteinExistence type="predicted"/>
<keyword evidence="3" id="KW-1185">Reference proteome</keyword>
<evidence type="ECO:0000256" key="1">
    <source>
        <dbReference type="SAM" id="MobiDB-lite"/>
    </source>
</evidence>
<reference evidence="2 3" key="1">
    <citation type="submission" date="2024-05" db="EMBL/GenBank/DDBJ databases">
        <title>Long read based assembly of the Candida bracarensis genome reveals expanded adhesin content.</title>
        <authorList>
            <person name="Marcet-Houben M."/>
            <person name="Ksiezopolska E."/>
            <person name="Gabaldon T."/>
        </authorList>
    </citation>
    <scope>NUCLEOTIDE SEQUENCE [LARGE SCALE GENOMIC DNA]</scope>
    <source>
        <strain evidence="2 3">CBM6</strain>
    </source>
</reference>
<organism evidence="2 3">
    <name type="scientific">Nakaseomyces bracarensis</name>
    <dbReference type="NCBI Taxonomy" id="273131"/>
    <lineage>
        <taxon>Eukaryota</taxon>
        <taxon>Fungi</taxon>
        <taxon>Dikarya</taxon>
        <taxon>Ascomycota</taxon>
        <taxon>Saccharomycotina</taxon>
        <taxon>Saccharomycetes</taxon>
        <taxon>Saccharomycetales</taxon>
        <taxon>Saccharomycetaceae</taxon>
        <taxon>Nakaseomyces</taxon>
    </lineage>
</organism>
<evidence type="ECO:0000313" key="3">
    <source>
        <dbReference type="Proteomes" id="UP001623330"/>
    </source>
</evidence>
<dbReference type="Gene3D" id="4.10.240.10">
    <property type="entry name" value="Zn(2)-C6 fungal-type DNA-binding domain"/>
    <property type="match status" value="1"/>
</dbReference>
<dbReference type="SUPFAM" id="SSF57701">
    <property type="entry name" value="Zn2/Cys6 DNA-binding domain"/>
    <property type="match status" value="1"/>
</dbReference>
<sequence length="361" mass="39967">MAMSASFTVVNRDNSLPPLLLPNLNSNPNLNPVNYHDKGYDYSLMSGVANKNTAIIQHGIQLQPPQLMVSGNSNFILNNKEAQLGPSGLTDPMSNSSSAVSLSPSPSVSPLMSAHVPSQVSLQHLNPTLDELAMIATKRPKLSNSSSSSKSSSMKPQSRSRKSSSNSAKRQRVGPSCDKCRVKKIKCDAQSDVVIQDLEVVSLFSPLLHYEFTTDEVLNPESEINQYFKRRNVLKNKYLIGLKDSLAKSRNVTNRTLVKHIDKIVVFQPCSSCQKKKNNLLLTANSTPIEIRQNPKFQKTHELLVSHCNCTFSKGFTRGDISIFTKINYHQKKGKSIGNMLEEEESSIYKMTTADYFAASL</sequence>
<gene>
    <name evidence="2" type="ORF">RNJ44_04744</name>
</gene>
<dbReference type="Proteomes" id="UP001623330">
    <property type="component" value="Unassembled WGS sequence"/>
</dbReference>
<accession>A0ABR4NVT2</accession>
<protein>
    <submittedName>
        <fullName evidence="2">Sterol uptake protein 1</fullName>
    </submittedName>
</protein>
<feature type="compositionally biased region" description="Low complexity" evidence="1">
    <location>
        <begin position="92"/>
        <end position="110"/>
    </location>
</feature>
<evidence type="ECO:0000313" key="2">
    <source>
        <dbReference type="EMBL" id="KAL3232828.1"/>
    </source>
</evidence>
<dbReference type="InterPro" id="IPR001138">
    <property type="entry name" value="Zn2Cys6_DnaBD"/>
</dbReference>
<comment type="caution">
    <text evidence="2">The sequence shown here is derived from an EMBL/GenBank/DDBJ whole genome shotgun (WGS) entry which is preliminary data.</text>
</comment>
<dbReference type="EMBL" id="JBEVYD010000005">
    <property type="protein sequence ID" value="KAL3232828.1"/>
    <property type="molecule type" value="Genomic_DNA"/>
</dbReference>
<feature type="compositionally biased region" description="Low complexity" evidence="1">
    <location>
        <begin position="142"/>
        <end position="168"/>
    </location>
</feature>
<dbReference type="CDD" id="cd00067">
    <property type="entry name" value="GAL4"/>
    <property type="match status" value="1"/>
</dbReference>